<dbReference type="PANTHER" id="PTHR24230">
    <property type="entry name" value="G-PROTEIN COUPLED RECEPTOR"/>
    <property type="match status" value="1"/>
</dbReference>
<name>A0ABD2LCX8_9BILA</name>
<organism evidence="12 13">
    <name type="scientific">Heterodera trifolii</name>
    <dbReference type="NCBI Taxonomy" id="157864"/>
    <lineage>
        <taxon>Eukaryota</taxon>
        <taxon>Metazoa</taxon>
        <taxon>Ecdysozoa</taxon>
        <taxon>Nematoda</taxon>
        <taxon>Chromadorea</taxon>
        <taxon>Rhabditida</taxon>
        <taxon>Tylenchina</taxon>
        <taxon>Tylenchomorpha</taxon>
        <taxon>Tylenchoidea</taxon>
        <taxon>Heteroderidae</taxon>
        <taxon>Heteroderinae</taxon>
        <taxon>Heterodera</taxon>
    </lineage>
</organism>
<evidence type="ECO:0000256" key="6">
    <source>
        <dbReference type="ARBA" id="ARBA00023136"/>
    </source>
</evidence>
<evidence type="ECO:0000256" key="8">
    <source>
        <dbReference type="ARBA" id="ARBA00023224"/>
    </source>
</evidence>
<evidence type="ECO:0000256" key="2">
    <source>
        <dbReference type="ARBA" id="ARBA00022475"/>
    </source>
</evidence>
<dbReference type="CDD" id="cd00637">
    <property type="entry name" value="7tm_classA_rhodopsin-like"/>
    <property type="match status" value="1"/>
</dbReference>
<dbReference type="PROSITE" id="PS50262">
    <property type="entry name" value="G_PROTEIN_RECEP_F1_2"/>
    <property type="match status" value="1"/>
</dbReference>
<dbReference type="PRINTS" id="PR00237">
    <property type="entry name" value="GPCRRHODOPSN"/>
</dbReference>
<keyword evidence="2" id="KW-1003">Cell membrane</keyword>
<evidence type="ECO:0000313" key="13">
    <source>
        <dbReference type="Proteomes" id="UP001620626"/>
    </source>
</evidence>
<protein>
    <recommendedName>
        <fullName evidence="11">G-protein coupled receptors family 1 profile domain-containing protein</fullName>
    </recommendedName>
</protein>
<feature type="transmembrane region" description="Helical" evidence="10">
    <location>
        <begin position="136"/>
        <end position="156"/>
    </location>
</feature>
<evidence type="ECO:0000259" key="11">
    <source>
        <dbReference type="PROSITE" id="PS50262"/>
    </source>
</evidence>
<sequence length="520" mass="58953">MSSKLCPFTPIPSQGIHCQCQPKKSDAIHYPSMSTSADDLISLLPMGQSPGPDSLLPLSFPFPLLTNLSSVLPADSLDESHLWSVHSTSEVVEMLYQMFFFAIGAPLNAFALKNFYKKRSKSHSGEMRLIRLSRQLLIAHLMVLCIYCLWRTHWIWNIHWTQGNGLCKMYSFLSALPFHLWSNMVAAIAIDMLYCIRVPLGSVPNGNRRVTWLIAMAWLLAILCALPMTVFRGTRPIPHTPFVQCYHLQGFNASHIIVFHFFHVITTFYIPLGVILFCYVSIGLSLRHQGASLRQSNCLANTDQHKRLQQNTKLRFLKATAAIVCTFVLSWLPYQVMALLRVVCEPESKCEQLASNFNWLQSILLASTCINPFLYRFGIFKSRGDCRKRTTLAFGDSGTLPAICGAQTTTLIRRISRTNQFSSAYNQSSFRSNRSILLNKSRRFRDSFSPPHSPLSNSSPPISMLRKCHSTSVNINANRKCTVYRYHKQRSNSQQQKDTTESAAENREERTEKGGEKVPK</sequence>
<dbReference type="Proteomes" id="UP001620626">
    <property type="component" value="Unassembled WGS sequence"/>
</dbReference>
<evidence type="ECO:0000256" key="10">
    <source>
        <dbReference type="SAM" id="Phobius"/>
    </source>
</evidence>
<accession>A0ABD2LCX8</accession>
<dbReference type="EMBL" id="JBICBT010000464">
    <property type="protein sequence ID" value="KAL3112752.1"/>
    <property type="molecule type" value="Genomic_DNA"/>
</dbReference>
<dbReference type="Pfam" id="PF00001">
    <property type="entry name" value="7tm_1"/>
    <property type="match status" value="1"/>
</dbReference>
<feature type="transmembrane region" description="Helical" evidence="10">
    <location>
        <begin position="316"/>
        <end position="337"/>
    </location>
</feature>
<evidence type="ECO:0000256" key="1">
    <source>
        <dbReference type="ARBA" id="ARBA00004651"/>
    </source>
</evidence>
<reference evidence="12 13" key="1">
    <citation type="submission" date="2024-10" db="EMBL/GenBank/DDBJ databases">
        <authorList>
            <person name="Kim D."/>
        </authorList>
    </citation>
    <scope>NUCLEOTIDE SEQUENCE [LARGE SCALE GENOMIC DNA]</scope>
    <source>
        <strain evidence="12">BH-2024</strain>
    </source>
</reference>
<evidence type="ECO:0000256" key="7">
    <source>
        <dbReference type="ARBA" id="ARBA00023170"/>
    </source>
</evidence>
<dbReference type="GO" id="GO:0005886">
    <property type="term" value="C:plasma membrane"/>
    <property type="evidence" value="ECO:0007669"/>
    <property type="project" value="UniProtKB-SubCell"/>
</dbReference>
<feature type="compositionally biased region" description="Basic and acidic residues" evidence="9">
    <location>
        <begin position="498"/>
        <end position="520"/>
    </location>
</feature>
<dbReference type="AlphaFoldDB" id="A0ABD2LCX8"/>
<evidence type="ECO:0000256" key="4">
    <source>
        <dbReference type="ARBA" id="ARBA00022989"/>
    </source>
</evidence>
<keyword evidence="13" id="KW-1185">Reference proteome</keyword>
<keyword evidence="6 10" id="KW-0472">Membrane</keyword>
<feature type="domain" description="G-protein coupled receptors family 1 profile" evidence="11">
    <location>
        <begin position="107"/>
        <end position="375"/>
    </location>
</feature>
<feature type="transmembrane region" description="Helical" evidence="10">
    <location>
        <begin position="357"/>
        <end position="379"/>
    </location>
</feature>
<keyword evidence="3 10" id="KW-0812">Transmembrane</keyword>
<keyword evidence="4 10" id="KW-1133">Transmembrane helix</keyword>
<dbReference type="InterPro" id="IPR000276">
    <property type="entry name" value="GPCR_Rhodpsn"/>
</dbReference>
<comment type="caution">
    <text evidence="12">The sequence shown here is derived from an EMBL/GenBank/DDBJ whole genome shotgun (WGS) entry which is preliminary data.</text>
</comment>
<keyword evidence="5" id="KW-0297">G-protein coupled receptor</keyword>
<feature type="transmembrane region" description="Helical" evidence="10">
    <location>
        <begin position="210"/>
        <end position="231"/>
    </location>
</feature>
<dbReference type="GO" id="GO:0004930">
    <property type="term" value="F:G protein-coupled receptor activity"/>
    <property type="evidence" value="ECO:0007669"/>
    <property type="project" value="UniProtKB-KW"/>
</dbReference>
<feature type="transmembrane region" description="Helical" evidence="10">
    <location>
        <begin position="176"/>
        <end position="198"/>
    </location>
</feature>
<evidence type="ECO:0000256" key="9">
    <source>
        <dbReference type="SAM" id="MobiDB-lite"/>
    </source>
</evidence>
<comment type="subcellular location">
    <subcellularLocation>
        <location evidence="1">Cell membrane</location>
        <topology evidence="1">Multi-pass membrane protein</topology>
    </subcellularLocation>
</comment>
<proteinExistence type="predicted"/>
<dbReference type="SUPFAM" id="SSF81321">
    <property type="entry name" value="Family A G protein-coupled receptor-like"/>
    <property type="match status" value="1"/>
</dbReference>
<evidence type="ECO:0000313" key="12">
    <source>
        <dbReference type="EMBL" id="KAL3112752.1"/>
    </source>
</evidence>
<feature type="transmembrane region" description="Helical" evidence="10">
    <location>
        <begin position="94"/>
        <end position="116"/>
    </location>
</feature>
<keyword evidence="7" id="KW-0675">Receptor</keyword>
<feature type="transmembrane region" description="Helical" evidence="10">
    <location>
        <begin position="261"/>
        <end position="286"/>
    </location>
</feature>
<evidence type="ECO:0000256" key="3">
    <source>
        <dbReference type="ARBA" id="ARBA00022692"/>
    </source>
</evidence>
<gene>
    <name evidence="12" type="ORF">niasHT_019726</name>
</gene>
<dbReference type="InterPro" id="IPR017452">
    <property type="entry name" value="GPCR_Rhodpsn_7TM"/>
</dbReference>
<dbReference type="Gene3D" id="1.20.1070.10">
    <property type="entry name" value="Rhodopsin 7-helix transmembrane proteins"/>
    <property type="match status" value="1"/>
</dbReference>
<keyword evidence="8" id="KW-0807">Transducer</keyword>
<dbReference type="PANTHER" id="PTHR24230:SF82">
    <property type="entry name" value="G-PROTEIN COUPLED RECEPTORS FAMILY 1 PROFILE DOMAIN-CONTAINING PROTEIN"/>
    <property type="match status" value="1"/>
</dbReference>
<evidence type="ECO:0000256" key="5">
    <source>
        <dbReference type="ARBA" id="ARBA00023040"/>
    </source>
</evidence>
<feature type="region of interest" description="Disordered" evidence="9">
    <location>
        <begin position="487"/>
        <end position="520"/>
    </location>
</feature>